<dbReference type="InterPro" id="IPR013783">
    <property type="entry name" value="Ig-like_fold"/>
</dbReference>
<reference evidence="16" key="1">
    <citation type="journal article" date="2006" name="Science">
        <title>Ancient noncoding elements conserved in the human genome.</title>
        <authorList>
            <person name="Venkatesh B."/>
            <person name="Kirkness E.F."/>
            <person name="Loh Y.H."/>
            <person name="Halpern A.L."/>
            <person name="Lee A.P."/>
            <person name="Johnson J."/>
            <person name="Dandona N."/>
            <person name="Viswanathan L.D."/>
            <person name="Tay A."/>
            <person name="Venter J.C."/>
            <person name="Strausberg R.L."/>
            <person name="Brenner S."/>
        </authorList>
    </citation>
    <scope>NUCLEOTIDE SEQUENCE [LARGE SCALE GENOMIC DNA]</scope>
</reference>
<feature type="compositionally biased region" description="Basic and acidic residues" evidence="11">
    <location>
        <begin position="689"/>
        <end position="710"/>
    </location>
</feature>
<keyword evidence="10" id="KW-0393">Immunoglobulin domain</keyword>
<keyword evidence="16" id="KW-1185">Reference proteome</keyword>
<evidence type="ECO:0000313" key="16">
    <source>
        <dbReference type="Proteomes" id="UP000314986"/>
    </source>
</evidence>
<keyword evidence="3 12" id="KW-0812">Transmembrane</keyword>
<dbReference type="SUPFAM" id="SSF48726">
    <property type="entry name" value="Immunoglobulin"/>
    <property type="match status" value="2"/>
</dbReference>
<feature type="compositionally biased region" description="Gly residues" evidence="11">
    <location>
        <begin position="554"/>
        <end position="564"/>
    </location>
</feature>
<name>A0A4W3IX08_CALMI</name>
<evidence type="ECO:0000256" key="6">
    <source>
        <dbReference type="ARBA" id="ARBA00023136"/>
    </source>
</evidence>
<keyword evidence="5 12" id="KW-1133">Transmembrane helix</keyword>
<proteinExistence type="predicted"/>
<keyword evidence="9" id="KW-0325">Glycoprotein</keyword>
<feature type="chain" id="PRO_5021200385" description="Ig-like domain-containing protein" evidence="13">
    <location>
        <begin position="19"/>
        <end position="806"/>
    </location>
</feature>
<dbReference type="GO" id="GO:0071222">
    <property type="term" value="P:cellular response to lipopolysaccharide"/>
    <property type="evidence" value="ECO:0007669"/>
    <property type="project" value="TreeGrafter"/>
</dbReference>
<organism evidence="15 16">
    <name type="scientific">Callorhinchus milii</name>
    <name type="common">Ghost shark</name>
    <dbReference type="NCBI Taxonomy" id="7868"/>
    <lineage>
        <taxon>Eukaryota</taxon>
        <taxon>Metazoa</taxon>
        <taxon>Chordata</taxon>
        <taxon>Craniata</taxon>
        <taxon>Vertebrata</taxon>
        <taxon>Chondrichthyes</taxon>
        <taxon>Holocephali</taxon>
        <taxon>Chimaeriformes</taxon>
        <taxon>Callorhinchidae</taxon>
        <taxon>Callorhinchus</taxon>
    </lineage>
</organism>
<feature type="compositionally biased region" description="Basic and acidic residues" evidence="11">
    <location>
        <begin position="472"/>
        <end position="497"/>
    </location>
</feature>
<dbReference type="GO" id="GO:0009897">
    <property type="term" value="C:external side of plasma membrane"/>
    <property type="evidence" value="ECO:0007669"/>
    <property type="project" value="TreeGrafter"/>
</dbReference>
<keyword evidence="2" id="KW-1003">Cell membrane</keyword>
<dbReference type="InterPro" id="IPR003597">
    <property type="entry name" value="Ig_C1-set"/>
</dbReference>
<evidence type="ECO:0000256" key="9">
    <source>
        <dbReference type="ARBA" id="ARBA00023180"/>
    </source>
</evidence>
<dbReference type="CDD" id="cd00098">
    <property type="entry name" value="IgC1"/>
    <property type="match status" value="1"/>
</dbReference>
<dbReference type="Pfam" id="PF07654">
    <property type="entry name" value="C1-set"/>
    <property type="match status" value="1"/>
</dbReference>
<evidence type="ECO:0000256" key="2">
    <source>
        <dbReference type="ARBA" id="ARBA00022475"/>
    </source>
</evidence>
<dbReference type="InterPro" id="IPR003599">
    <property type="entry name" value="Ig_sub"/>
</dbReference>
<dbReference type="OMA" id="HSGANET"/>
<dbReference type="GO" id="GO:0031295">
    <property type="term" value="P:T cell costimulation"/>
    <property type="evidence" value="ECO:0007669"/>
    <property type="project" value="TreeGrafter"/>
</dbReference>
<dbReference type="GeneTree" id="ENSGT00940000163348"/>
<accession>A0A4W3IX08</accession>
<feature type="compositionally biased region" description="Polar residues" evidence="11">
    <location>
        <begin position="565"/>
        <end position="586"/>
    </location>
</feature>
<dbReference type="GO" id="GO:0007166">
    <property type="term" value="P:cell surface receptor signaling pathway"/>
    <property type="evidence" value="ECO:0007669"/>
    <property type="project" value="TreeGrafter"/>
</dbReference>
<dbReference type="InterPro" id="IPR003006">
    <property type="entry name" value="Ig/MHC_CS"/>
</dbReference>
<evidence type="ECO:0000256" key="1">
    <source>
        <dbReference type="ARBA" id="ARBA00004251"/>
    </source>
</evidence>
<feature type="compositionally biased region" description="Polar residues" evidence="11">
    <location>
        <begin position="745"/>
        <end position="755"/>
    </location>
</feature>
<dbReference type="PANTHER" id="PTHR25466:SF14">
    <property type="entry name" value="BUTYROPHILIN SUBFAMILY 2 MEMBER A2-LIKE-RELATED"/>
    <property type="match status" value="1"/>
</dbReference>
<comment type="subcellular location">
    <subcellularLocation>
        <location evidence="1">Cell membrane</location>
        <topology evidence="1">Single-pass type I membrane protein</topology>
    </subcellularLocation>
</comment>
<keyword evidence="6 12" id="KW-0472">Membrane</keyword>
<evidence type="ECO:0000256" key="5">
    <source>
        <dbReference type="ARBA" id="ARBA00022989"/>
    </source>
</evidence>
<reference evidence="15" key="5">
    <citation type="submission" date="2025-09" db="UniProtKB">
        <authorList>
            <consortium name="Ensembl"/>
        </authorList>
    </citation>
    <scope>IDENTIFICATION</scope>
</reference>
<dbReference type="Proteomes" id="UP000314986">
    <property type="component" value="Unassembled WGS sequence"/>
</dbReference>
<feature type="compositionally biased region" description="Polar residues" evidence="11">
    <location>
        <begin position="653"/>
        <end position="675"/>
    </location>
</feature>
<dbReference type="InterPro" id="IPR036179">
    <property type="entry name" value="Ig-like_dom_sf"/>
</dbReference>
<dbReference type="InterPro" id="IPR013106">
    <property type="entry name" value="Ig_V-set"/>
</dbReference>
<dbReference type="AlphaFoldDB" id="A0A4W3IX08"/>
<dbReference type="SMART" id="SM00406">
    <property type="entry name" value="IGv"/>
    <property type="match status" value="1"/>
</dbReference>
<feature type="compositionally biased region" description="Basic and acidic residues" evidence="11">
    <location>
        <begin position="320"/>
        <end position="341"/>
    </location>
</feature>
<dbReference type="PANTHER" id="PTHR25466">
    <property type="entry name" value="T-LYMPHOCYTE ACTIVATION ANTIGEN"/>
    <property type="match status" value="1"/>
</dbReference>
<keyword evidence="4 13" id="KW-0732">Signal</keyword>
<keyword evidence="8" id="KW-0675">Receptor</keyword>
<feature type="compositionally biased region" description="Basic and acidic residues" evidence="11">
    <location>
        <begin position="419"/>
        <end position="433"/>
    </location>
</feature>
<feature type="compositionally biased region" description="Polar residues" evidence="11">
    <location>
        <begin position="370"/>
        <end position="382"/>
    </location>
</feature>
<feature type="compositionally biased region" description="Polar residues" evidence="11">
    <location>
        <begin position="770"/>
        <end position="780"/>
    </location>
</feature>
<sequence>MAILALCVVAVSFISTSALEMVLFHSPMKGQVNETVKLECKVSGYSSPQLQLKTVGVQWIFTSTRKEVYSYIGGKASASRNGATISEDNLRTGDASLYLPNIQIEDEGDYTCVVIVTPEKVEKTSTLQVSARPNVILFPQPFTALLGSTTFVKCSATGFYPQELEIIWYKISHEKMENISTKSYNKGLIENNDKMFSISSLMPIQPTLDDTGSRYRCVVKHRSLPENHMVEAKLIVQECKNRNTDGIIGGVIVLLVCVSLCIGYFTWVKWQKGAPTNDVESNNKKRKSMVFTGKAKSQGASLRAAGNADPGSKAQNDGKISSEDKHGEGNFPDKAETKSESRSGGNGADFEQTGAAPNEDETTNEKDTLLVQTSDVKSQESSLCAAEGMRVTEATHAAGDSGVERNPVPRTEGEQSEQAEEKEKDKSKDKVEVGKNNQAGKMASTEATEATGDGGPEINPAPQTEGGTGEQAEEKGEDKREGKGDVGKNKEATEKTNSEATGDNGAAGNPDAQTVEDKSTEKSEKTKEKDKHEENGKVAQKNEAVATPDSQGTGRKGGNGGGGKSDTQTDGNPPSQETMDTTNRATGDNEKAGNADTQTVGVNHLGNNGNPNGNRIDKQRENGEQIAQNNNAVATPDSQGTGRKGGNGGGGKSDTQTDGKPPSQETTEMTNSEATGANGEAGNPDAQTVEDKSSEKSEKTKEKDEREENGKVAQKNEAGETANSEGTDTTGDNAGGAQTDEQQRSQETVATPDSQGTGTKRGNEGGGKPDTQTDGNQSSQEKSRRNSTEGSDAVDVQVDVSTDQVN</sequence>
<dbReference type="Gene3D" id="2.60.40.10">
    <property type="entry name" value="Immunoglobulins"/>
    <property type="match status" value="2"/>
</dbReference>
<feature type="domain" description="Ig-like" evidence="14">
    <location>
        <begin position="133"/>
        <end position="236"/>
    </location>
</feature>
<dbReference type="PROSITE" id="PS00290">
    <property type="entry name" value="IG_MHC"/>
    <property type="match status" value="1"/>
</dbReference>
<feature type="compositionally biased region" description="Low complexity" evidence="11">
    <location>
        <begin position="601"/>
        <end position="614"/>
    </location>
</feature>
<feature type="signal peptide" evidence="13">
    <location>
        <begin position="1"/>
        <end position="18"/>
    </location>
</feature>
<evidence type="ECO:0000256" key="7">
    <source>
        <dbReference type="ARBA" id="ARBA00023157"/>
    </source>
</evidence>
<evidence type="ECO:0000256" key="12">
    <source>
        <dbReference type="SAM" id="Phobius"/>
    </source>
</evidence>
<dbReference type="GO" id="GO:0042130">
    <property type="term" value="P:negative regulation of T cell proliferation"/>
    <property type="evidence" value="ECO:0007669"/>
    <property type="project" value="TreeGrafter"/>
</dbReference>
<dbReference type="InterPro" id="IPR007110">
    <property type="entry name" value="Ig-like_dom"/>
</dbReference>
<evidence type="ECO:0000256" key="11">
    <source>
        <dbReference type="SAM" id="MobiDB-lite"/>
    </source>
</evidence>
<evidence type="ECO:0000259" key="14">
    <source>
        <dbReference type="PROSITE" id="PS50835"/>
    </source>
</evidence>
<dbReference type="STRING" id="7868.ENSCMIP00000030743"/>
<dbReference type="InParanoid" id="A0A4W3IX08"/>
<dbReference type="PROSITE" id="PS50835">
    <property type="entry name" value="IG_LIKE"/>
    <property type="match status" value="2"/>
</dbReference>
<feature type="compositionally biased region" description="Low complexity" evidence="11">
    <location>
        <begin position="726"/>
        <end position="740"/>
    </location>
</feature>
<feature type="compositionally biased region" description="Polar residues" evidence="11">
    <location>
        <begin position="625"/>
        <end position="639"/>
    </location>
</feature>
<dbReference type="GO" id="GO:0042102">
    <property type="term" value="P:positive regulation of T cell proliferation"/>
    <property type="evidence" value="ECO:0007669"/>
    <property type="project" value="TreeGrafter"/>
</dbReference>
<dbReference type="Pfam" id="PF07686">
    <property type="entry name" value="V-set"/>
    <property type="match status" value="1"/>
</dbReference>
<feature type="domain" description="Ig-like" evidence="14">
    <location>
        <begin position="33"/>
        <end position="130"/>
    </location>
</feature>
<reference evidence="16" key="2">
    <citation type="journal article" date="2007" name="PLoS Biol.">
        <title>Survey sequencing and comparative analysis of the elephant shark (Callorhinchus milii) genome.</title>
        <authorList>
            <person name="Venkatesh B."/>
            <person name="Kirkness E.F."/>
            <person name="Loh Y.H."/>
            <person name="Halpern A.L."/>
            <person name="Lee A.P."/>
            <person name="Johnson J."/>
            <person name="Dandona N."/>
            <person name="Viswanathan L.D."/>
            <person name="Tay A."/>
            <person name="Venter J.C."/>
            <person name="Strausberg R.L."/>
            <person name="Brenner S."/>
        </authorList>
    </citation>
    <scope>NUCLEOTIDE SEQUENCE [LARGE SCALE GENOMIC DNA]</scope>
</reference>
<evidence type="ECO:0000313" key="15">
    <source>
        <dbReference type="Ensembl" id="ENSCMIP00000030743.1"/>
    </source>
</evidence>
<reference evidence="15" key="4">
    <citation type="submission" date="2025-08" db="UniProtKB">
        <authorList>
            <consortium name="Ensembl"/>
        </authorList>
    </citation>
    <scope>IDENTIFICATION</scope>
</reference>
<feature type="transmembrane region" description="Helical" evidence="12">
    <location>
        <begin position="247"/>
        <end position="267"/>
    </location>
</feature>
<evidence type="ECO:0000256" key="8">
    <source>
        <dbReference type="ARBA" id="ARBA00023170"/>
    </source>
</evidence>
<protein>
    <recommendedName>
        <fullName evidence="14">Ig-like domain-containing protein</fullName>
    </recommendedName>
</protein>
<evidence type="ECO:0000256" key="4">
    <source>
        <dbReference type="ARBA" id="ARBA00022729"/>
    </source>
</evidence>
<dbReference type="SMART" id="SM00407">
    <property type="entry name" value="IGc1"/>
    <property type="match status" value="1"/>
</dbReference>
<feature type="compositionally biased region" description="Low complexity" evidence="11">
    <location>
        <begin position="791"/>
        <end position="806"/>
    </location>
</feature>
<evidence type="ECO:0000256" key="13">
    <source>
        <dbReference type="SAM" id="SignalP"/>
    </source>
</evidence>
<dbReference type="InterPro" id="IPR051713">
    <property type="entry name" value="T-cell_Activation_Regulation"/>
</dbReference>
<dbReference type="GO" id="GO:0006955">
    <property type="term" value="P:immune response"/>
    <property type="evidence" value="ECO:0007669"/>
    <property type="project" value="TreeGrafter"/>
</dbReference>
<keyword evidence="7" id="KW-1015">Disulfide bond</keyword>
<dbReference type="Ensembl" id="ENSCMIT00000031212.1">
    <property type="protein sequence ID" value="ENSCMIP00000030743.1"/>
    <property type="gene ID" value="ENSCMIG00000013224.1"/>
</dbReference>
<evidence type="ECO:0000256" key="3">
    <source>
        <dbReference type="ARBA" id="ARBA00022692"/>
    </source>
</evidence>
<dbReference type="SMART" id="SM00409">
    <property type="entry name" value="IG"/>
    <property type="match status" value="2"/>
</dbReference>
<feature type="compositionally biased region" description="Basic and acidic residues" evidence="11">
    <location>
        <begin position="515"/>
        <end position="536"/>
    </location>
</feature>
<feature type="compositionally biased region" description="Gly residues" evidence="11">
    <location>
        <begin position="642"/>
        <end position="652"/>
    </location>
</feature>
<evidence type="ECO:0000256" key="10">
    <source>
        <dbReference type="ARBA" id="ARBA00023319"/>
    </source>
</evidence>
<reference evidence="16" key="3">
    <citation type="journal article" date="2014" name="Nature">
        <title>Elephant shark genome provides unique insights into gnathostome evolution.</title>
        <authorList>
            <consortium name="International Elephant Shark Genome Sequencing Consortium"/>
            <person name="Venkatesh B."/>
            <person name="Lee A.P."/>
            <person name="Ravi V."/>
            <person name="Maurya A.K."/>
            <person name="Lian M.M."/>
            <person name="Swann J.B."/>
            <person name="Ohta Y."/>
            <person name="Flajnik M.F."/>
            <person name="Sutoh Y."/>
            <person name="Kasahara M."/>
            <person name="Hoon S."/>
            <person name="Gangu V."/>
            <person name="Roy S.W."/>
            <person name="Irimia M."/>
            <person name="Korzh V."/>
            <person name="Kondrychyn I."/>
            <person name="Lim Z.W."/>
            <person name="Tay B.H."/>
            <person name="Tohari S."/>
            <person name="Kong K.W."/>
            <person name="Ho S."/>
            <person name="Lorente-Galdos B."/>
            <person name="Quilez J."/>
            <person name="Marques-Bonet T."/>
            <person name="Raney B.J."/>
            <person name="Ingham P.W."/>
            <person name="Tay A."/>
            <person name="Hillier L.W."/>
            <person name="Minx P."/>
            <person name="Boehm T."/>
            <person name="Wilson R.K."/>
            <person name="Brenner S."/>
            <person name="Warren W.C."/>
        </authorList>
    </citation>
    <scope>NUCLEOTIDE SEQUENCE [LARGE SCALE GENOMIC DNA]</scope>
</reference>
<feature type="region of interest" description="Disordered" evidence="11">
    <location>
        <begin position="290"/>
        <end position="806"/>
    </location>
</feature>